<dbReference type="GO" id="GO:0003676">
    <property type="term" value="F:nucleic acid binding"/>
    <property type="evidence" value="ECO:0007669"/>
    <property type="project" value="InterPro"/>
</dbReference>
<accession>A0A366E7X5</accession>
<dbReference type="SUPFAM" id="SSF53335">
    <property type="entry name" value="S-adenosyl-L-methionine-dependent methyltransferases"/>
    <property type="match status" value="1"/>
</dbReference>
<gene>
    <name evidence="4" type="ORF">DFR47_10169</name>
</gene>
<dbReference type="InterPro" id="IPR050210">
    <property type="entry name" value="tRNA_Adenine-N(6)_MTase"/>
</dbReference>
<comment type="caution">
    <text evidence="4">The sequence shown here is derived from an EMBL/GenBank/DDBJ whole genome shotgun (WGS) entry which is preliminary data.</text>
</comment>
<proteinExistence type="predicted"/>
<feature type="domain" description="Methyltransferase small" evidence="3">
    <location>
        <begin position="39"/>
        <end position="203"/>
    </location>
</feature>
<dbReference type="AlphaFoldDB" id="A0A366E7X5"/>
<dbReference type="OrthoDB" id="5489421at2"/>
<dbReference type="PROSITE" id="PS00092">
    <property type="entry name" value="N6_MTASE"/>
    <property type="match status" value="1"/>
</dbReference>
<organism evidence="4 5">
    <name type="scientific">Pseudochrobactrum asaccharolyticum</name>
    <dbReference type="NCBI Taxonomy" id="354351"/>
    <lineage>
        <taxon>Bacteria</taxon>
        <taxon>Pseudomonadati</taxon>
        <taxon>Pseudomonadota</taxon>
        <taxon>Alphaproteobacteria</taxon>
        <taxon>Hyphomicrobiales</taxon>
        <taxon>Brucellaceae</taxon>
        <taxon>Pseudochrobactrum</taxon>
    </lineage>
</organism>
<name>A0A366E7X5_9HYPH</name>
<dbReference type="GO" id="GO:0008757">
    <property type="term" value="F:S-adenosylmethionine-dependent methyltransferase activity"/>
    <property type="evidence" value="ECO:0007669"/>
    <property type="project" value="UniProtKB-ARBA"/>
</dbReference>
<dbReference type="Proteomes" id="UP000252893">
    <property type="component" value="Unassembled WGS sequence"/>
</dbReference>
<dbReference type="PANTHER" id="PTHR47739">
    <property type="entry name" value="TRNA1(VAL) (ADENINE(37)-N6)-METHYLTRANSFERASE"/>
    <property type="match status" value="1"/>
</dbReference>
<evidence type="ECO:0000256" key="2">
    <source>
        <dbReference type="ARBA" id="ARBA00022691"/>
    </source>
</evidence>
<protein>
    <submittedName>
        <fullName evidence="4">tRNA1(Val) A37 N6-methylase TrmN6</fullName>
    </submittedName>
</protein>
<dbReference type="InterPro" id="IPR002052">
    <property type="entry name" value="DNA_methylase_N6_adenine_CS"/>
</dbReference>
<evidence type="ECO:0000259" key="3">
    <source>
        <dbReference type="Pfam" id="PF05175"/>
    </source>
</evidence>
<dbReference type="Gene3D" id="3.40.50.150">
    <property type="entry name" value="Vaccinia Virus protein VP39"/>
    <property type="match status" value="1"/>
</dbReference>
<dbReference type="InterPro" id="IPR029063">
    <property type="entry name" value="SAM-dependent_MTases_sf"/>
</dbReference>
<dbReference type="RefSeq" id="WP_113942448.1">
    <property type="nucleotide sequence ID" value="NZ_JBHEEG010000003.1"/>
</dbReference>
<dbReference type="GO" id="GO:0008170">
    <property type="term" value="F:N-methyltransferase activity"/>
    <property type="evidence" value="ECO:0007669"/>
    <property type="project" value="UniProtKB-ARBA"/>
</dbReference>
<keyword evidence="1 4" id="KW-0489">Methyltransferase</keyword>
<dbReference type="Pfam" id="PF05175">
    <property type="entry name" value="MTS"/>
    <property type="match status" value="1"/>
</dbReference>
<keyword evidence="2" id="KW-0949">S-adenosyl-L-methionine</keyword>
<dbReference type="InterPro" id="IPR007848">
    <property type="entry name" value="Small_mtfrase_dom"/>
</dbReference>
<sequence length="260" mass="27809">MSSSLHSLPYGETLDAFHRGAFYLVQPSMKGHRSGIDAMILASALPAGFKGEVADLGAGAGAAGLAVASRCVATQVTLIERSPEMLLYADKSCALPENAHMHGRLTCLQADVTMSGPARHKAGLSDNSFDYVIMNPPFNQSHDRATPDTLKAQAHVMHEGMFESWIRTASGILRPRGQIAIIARPANLSEMLTALQRRFGSIAITPIHARPEEPAIRVVITGIKGSRAPVFLAPAIILHKSSGHEFTPRAENLINGCDSL</sequence>
<dbReference type="EMBL" id="QNRH01000001">
    <property type="protein sequence ID" value="RBO98473.1"/>
    <property type="molecule type" value="Genomic_DNA"/>
</dbReference>
<reference evidence="4 5" key="1">
    <citation type="submission" date="2018-06" db="EMBL/GenBank/DDBJ databases">
        <title>Genomic Encyclopedia of Type Strains, Phase IV (KMG-IV): sequencing the most valuable type-strain genomes for metagenomic binning, comparative biology and taxonomic classification.</title>
        <authorList>
            <person name="Goeker M."/>
        </authorList>
    </citation>
    <scope>NUCLEOTIDE SEQUENCE [LARGE SCALE GENOMIC DNA]</scope>
    <source>
        <strain evidence="4 5">DSM 25619</strain>
    </source>
</reference>
<keyword evidence="5" id="KW-1185">Reference proteome</keyword>
<keyword evidence="1 4" id="KW-0808">Transferase</keyword>
<evidence type="ECO:0000313" key="4">
    <source>
        <dbReference type="EMBL" id="RBO98473.1"/>
    </source>
</evidence>
<dbReference type="GO" id="GO:0032259">
    <property type="term" value="P:methylation"/>
    <property type="evidence" value="ECO:0007669"/>
    <property type="project" value="UniProtKB-KW"/>
</dbReference>
<evidence type="ECO:0000313" key="5">
    <source>
        <dbReference type="Proteomes" id="UP000252893"/>
    </source>
</evidence>
<dbReference type="PANTHER" id="PTHR47739:SF1">
    <property type="entry name" value="TRNA1(VAL) (ADENINE(37)-N6)-METHYLTRANSFERASE"/>
    <property type="match status" value="1"/>
</dbReference>
<evidence type="ECO:0000256" key="1">
    <source>
        <dbReference type="ARBA" id="ARBA00022603"/>
    </source>
</evidence>